<keyword evidence="6 7" id="KW-0472">Membrane</keyword>
<protein>
    <submittedName>
        <fullName evidence="10">ABC transporter ATP-binding protein/permease</fullName>
    </submittedName>
</protein>
<gene>
    <name evidence="10" type="ORF">NO263_16595</name>
</gene>
<dbReference type="Gene3D" id="1.20.1560.10">
    <property type="entry name" value="ABC transporter type 1, transmembrane domain"/>
    <property type="match status" value="1"/>
</dbReference>
<evidence type="ECO:0000259" key="9">
    <source>
        <dbReference type="PROSITE" id="PS50929"/>
    </source>
</evidence>
<evidence type="ECO:0000256" key="7">
    <source>
        <dbReference type="SAM" id="Phobius"/>
    </source>
</evidence>
<dbReference type="GO" id="GO:0005524">
    <property type="term" value="F:ATP binding"/>
    <property type="evidence" value="ECO:0007669"/>
    <property type="project" value="UniProtKB-KW"/>
</dbReference>
<comment type="subcellular location">
    <subcellularLocation>
        <location evidence="1">Cell membrane</location>
        <topology evidence="1">Multi-pass membrane protein</topology>
    </subcellularLocation>
</comment>
<feature type="domain" description="ABC transporter" evidence="8">
    <location>
        <begin position="373"/>
        <end position="613"/>
    </location>
</feature>
<dbReference type="PANTHER" id="PTHR43394:SF1">
    <property type="entry name" value="ATP-BINDING CASSETTE SUB-FAMILY B MEMBER 10, MITOCHONDRIAL"/>
    <property type="match status" value="1"/>
</dbReference>
<keyword evidence="3" id="KW-0547">Nucleotide-binding</keyword>
<feature type="transmembrane region" description="Helical" evidence="7">
    <location>
        <begin position="192"/>
        <end position="211"/>
    </location>
</feature>
<dbReference type="Proteomes" id="UP001526337">
    <property type="component" value="Unassembled WGS sequence"/>
</dbReference>
<evidence type="ECO:0000256" key="4">
    <source>
        <dbReference type="ARBA" id="ARBA00022840"/>
    </source>
</evidence>
<dbReference type="InterPro" id="IPR011527">
    <property type="entry name" value="ABC1_TM_dom"/>
</dbReference>
<keyword evidence="5 7" id="KW-1133">Transmembrane helix</keyword>
<proteinExistence type="predicted"/>
<feature type="domain" description="ABC transmembrane type-1" evidence="9">
    <location>
        <begin position="48"/>
        <end position="338"/>
    </location>
</feature>
<dbReference type="PROSITE" id="PS50929">
    <property type="entry name" value="ABC_TM1F"/>
    <property type="match status" value="1"/>
</dbReference>
<dbReference type="InterPro" id="IPR027417">
    <property type="entry name" value="P-loop_NTPase"/>
</dbReference>
<dbReference type="EMBL" id="JANGSQ010000111">
    <property type="protein sequence ID" value="MCW4592205.1"/>
    <property type="molecule type" value="Genomic_DNA"/>
</dbReference>
<dbReference type="InterPro" id="IPR003593">
    <property type="entry name" value="AAA+_ATPase"/>
</dbReference>
<reference evidence="10 11" key="1">
    <citation type="submission" date="2022-07" db="EMBL/GenBank/DDBJ databases">
        <title>Genome stability of Gluconacetobacter entanii AV429.</title>
        <authorList>
            <person name="Trcek J."/>
            <person name="Cepec E."/>
        </authorList>
    </citation>
    <scope>NUCLEOTIDE SEQUENCE [LARGE SCALE GENOMIC DNA]</scope>
    <source>
        <strain evidence="10 11">AV429_2022</strain>
    </source>
</reference>
<dbReference type="InterPro" id="IPR003439">
    <property type="entry name" value="ABC_transporter-like_ATP-bd"/>
</dbReference>
<accession>A0ABT3K9U0</accession>
<evidence type="ECO:0000256" key="2">
    <source>
        <dbReference type="ARBA" id="ARBA00022692"/>
    </source>
</evidence>
<evidence type="ECO:0000259" key="8">
    <source>
        <dbReference type="PROSITE" id="PS50893"/>
    </source>
</evidence>
<dbReference type="RefSeq" id="WP_171789462.1">
    <property type="nucleotide sequence ID" value="NZ_JABJWD010000003.1"/>
</dbReference>
<dbReference type="Pfam" id="PF00005">
    <property type="entry name" value="ABC_tran"/>
    <property type="match status" value="1"/>
</dbReference>
<dbReference type="InterPro" id="IPR039421">
    <property type="entry name" value="Type_1_exporter"/>
</dbReference>
<keyword evidence="4 10" id="KW-0067">ATP-binding</keyword>
<evidence type="ECO:0000256" key="5">
    <source>
        <dbReference type="ARBA" id="ARBA00022989"/>
    </source>
</evidence>
<dbReference type="SUPFAM" id="SSF52540">
    <property type="entry name" value="P-loop containing nucleoside triphosphate hydrolases"/>
    <property type="match status" value="1"/>
</dbReference>
<evidence type="ECO:0000256" key="3">
    <source>
        <dbReference type="ARBA" id="ARBA00022741"/>
    </source>
</evidence>
<keyword evidence="2 7" id="KW-0812">Transmembrane</keyword>
<name>A0ABT3K9U0_9PROT</name>
<evidence type="ECO:0000256" key="1">
    <source>
        <dbReference type="ARBA" id="ARBA00004651"/>
    </source>
</evidence>
<evidence type="ECO:0000313" key="11">
    <source>
        <dbReference type="Proteomes" id="UP001526337"/>
    </source>
</evidence>
<dbReference type="PROSITE" id="PS50893">
    <property type="entry name" value="ABC_TRANSPORTER_2"/>
    <property type="match status" value="1"/>
</dbReference>
<dbReference type="Gene3D" id="3.40.50.300">
    <property type="entry name" value="P-loop containing nucleotide triphosphate hydrolases"/>
    <property type="match status" value="1"/>
</dbReference>
<dbReference type="PROSITE" id="PS00211">
    <property type="entry name" value="ABC_TRANSPORTER_1"/>
    <property type="match status" value="1"/>
</dbReference>
<evidence type="ECO:0000256" key="6">
    <source>
        <dbReference type="ARBA" id="ARBA00023136"/>
    </source>
</evidence>
<dbReference type="InterPro" id="IPR036640">
    <property type="entry name" value="ABC1_TM_sf"/>
</dbReference>
<feature type="transmembrane region" description="Helical" evidence="7">
    <location>
        <begin position="277"/>
        <end position="298"/>
    </location>
</feature>
<dbReference type="SMART" id="SM00382">
    <property type="entry name" value="AAA"/>
    <property type="match status" value="1"/>
</dbReference>
<dbReference type="PANTHER" id="PTHR43394">
    <property type="entry name" value="ATP-DEPENDENT PERMEASE MDL1, MITOCHONDRIAL"/>
    <property type="match status" value="1"/>
</dbReference>
<sequence length="619" mass="68064">MPDKSASRTHRSDAGPSWRTWLSRRFGVYGHLPRMFRQLWQCSPALTLASMGLRLIQAIQPPLALYVAKLIVDGVIHLGGHARDRAGADHLELWLAVEFGLIILSDLTSRAVALVDGLLNERYINAVSIALMEHAATLDLAQFESSELQDLLERARRQASGRNNLLVQLFNIGQTALTAITLVIGVVAFAPWMVLILIVGLLPAAAGEARFNAEAYRLMRAKTAERREMEYLRSIGASAEHAKEIKLFGLGGFLVGRFRAAAATVLEQNRRLAVRRFGWSSLFAAIGSVTYYGVYVVIVHDTVRGQFSVGDLTFLSGSFLRLHGLLSSLLLGITQTAGQAQYLDDFFAFLDLRPVIMSPVATRPFPSPIRHEIRFRDVGFRYPGTDRWALRHLDLRIAAGETVALVGENGAGKTTIVKLLTRLYDPDEGEITVDGVSLRDMDLDDLRAHIGVIFQDFVRYSLTAAENIAVGRIGALSDSARITAAAREGLADGVVEKLPLGYDQPLGKRVAKGRDLSGGEWQKIAISRAYMRDADLLILDEPTSALDARAEADVFERMRALRHGKAALVISHRFSTVRTADRIVVLEHGQVLESGTHDELLAHGGRYAELFALQAAGYQ</sequence>
<dbReference type="SUPFAM" id="SSF90123">
    <property type="entry name" value="ABC transporter transmembrane region"/>
    <property type="match status" value="1"/>
</dbReference>
<evidence type="ECO:0000313" key="10">
    <source>
        <dbReference type="EMBL" id="MCW4592205.1"/>
    </source>
</evidence>
<dbReference type="InterPro" id="IPR017871">
    <property type="entry name" value="ABC_transporter-like_CS"/>
</dbReference>
<organism evidence="10 11">
    <name type="scientific">Gluconacetobacter entanii</name>
    <dbReference type="NCBI Taxonomy" id="108528"/>
    <lineage>
        <taxon>Bacteria</taxon>
        <taxon>Pseudomonadati</taxon>
        <taxon>Pseudomonadota</taxon>
        <taxon>Alphaproteobacteria</taxon>
        <taxon>Acetobacterales</taxon>
        <taxon>Acetobacteraceae</taxon>
        <taxon>Gluconacetobacter</taxon>
    </lineage>
</organism>
<keyword evidence="11" id="KW-1185">Reference proteome</keyword>
<comment type="caution">
    <text evidence="10">The sequence shown here is derived from an EMBL/GenBank/DDBJ whole genome shotgun (WGS) entry which is preliminary data.</text>
</comment>
<feature type="transmembrane region" description="Helical" evidence="7">
    <location>
        <begin position="165"/>
        <end position="186"/>
    </location>
</feature>